<comment type="subcellular location">
    <subcellularLocation>
        <location evidence="1">Membrane</location>
        <topology evidence="1">Multi-pass membrane protein</topology>
    </subcellularLocation>
</comment>
<proteinExistence type="predicted"/>
<evidence type="ECO:0000256" key="3">
    <source>
        <dbReference type="ARBA" id="ARBA00022989"/>
    </source>
</evidence>
<dbReference type="PANTHER" id="PTHR37422">
    <property type="entry name" value="TEICHURONIC ACID BIOSYNTHESIS PROTEIN TUAE"/>
    <property type="match status" value="1"/>
</dbReference>
<evidence type="ECO:0000256" key="4">
    <source>
        <dbReference type="ARBA" id="ARBA00023136"/>
    </source>
</evidence>
<dbReference type="InterPro" id="IPR051533">
    <property type="entry name" value="WaaL-like"/>
</dbReference>
<feature type="transmembrane region" description="Helical" evidence="5">
    <location>
        <begin position="143"/>
        <end position="160"/>
    </location>
</feature>
<keyword evidence="8" id="KW-1185">Reference proteome</keyword>
<feature type="transmembrane region" description="Helical" evidence="5">
    <location>
        <begin position="117"/>
        <end position="136"/>
    </location>
</feature>
<keyword evidence="7" id="KW-0436">Ligase</keyword>
<dbReference type="Pfam" id="PF04932">
    <property type="entry name" value="Wzy_C"/>
    <property type="match status" value="1"/>
</dbReference>
<name>A0A3A8QVS0_9BACT</name>
<sequence>MTIQPLHRLGLPPTASRAWKVAAASSPATLWALLAAVVGTALAVSPEAASSPLRSGGLLLPKHLVFATGALACAIACTATWRHHRVGVTTFDLAALGYLAVGFLAMAVNGFSAPFSLPWIALHLGAFVMVATACEAAGQRREALVDGLIGAGVLIALIALHESAGGQLPWDIVRRPGATFANRNAVGGYCAILTPLALARATMKPHPLRTFAASALLLTVALCRARSSWLGLLVAGLLSVAACIELKRRGMLPALPRRGLIGACVAGLAVVVALNAGSWAGLNWKEPTPLKSSFSRLLEHDAGTGLSRVEQHQVGLAMLSVKPLIGFGPELWRREAPRFAHAATGQHARFIAPLWSPASDLLRHAVETGLLGLAAAGAMAFSLLAGARRRVTQAGELVTLAAMGSLVVALVISGFDALLTRPASVALVAALAGLLRSDCERRAELAPAWAGGAAISLAALLALGISAPRYLALKSLTEDFSATAVLRVSPFQFHPYEALLTVVMSERRERCSTLAPAATLVDTYLPNEPELLRLLARCAEQQGDWSAAADHLRRARVIEPHDTNTELALRAVLSRQSTGLGDGEAHP</sequence>
<dbReference type="GO" id="GO:0016874">
    <property type="term" value="F:ligase activity"/>
    <property type="evidence" value="ECO:0007669"/>
    <property type="project" value="UniProtKB-KW"/>
</dbReference>
<comment type="caution">
    <text evidence="7">The sequence shown here is derived from an EMBL/GenBank/DDBJ whole genome shotgun (WGS) entry which is preliminary data.</text>
</comment>
<reference evidence="8" key="1">
    <citation type="submission" date="2018-09" db="EMBL/GenBank/DDBJ databases">
        <authorList>
            <person name="Livingstone P.G."/>
            <person name="Whitworth D.E."/>
        </authorList>
    </citation>
    <scope>NUCLEOTIDE SEQUENCE [LARGE SCALE GENOMIC DNA]</scope>
    <source>
        <strain evidence="8">CA051B</strain>
    </source>
</reference>
<feature type="transmembrane region" description="Helical" evidence="5">
    <location>
        <begin position="259"/>
        <end position="282"/>
    </location>
</feature>
<keyword evidence="3 5" id="KW-1133">Transmembrane helix</keyword>
<feature type="transmembrane region" description="Helical" evidence="5">
    <location>
        <begin position="447"/>
        <end position="467"/>
    </location>
</feature>
<evidence type="ECO:0000259" key="6">
    <source>
        <dbReference type="Pfam" id="PF04932"/>
    </source>
</evidence>
<feature type="transmembrane region" description="Helical" evidence="5">
    <location>
        <begin position="369"/>
        <end position="387"/>
    </location>
</feature>
<feature type="transmembrane region" description="Helical" evidence="5">
    <location>
        <begin position="394"/>
        <end position="412"/>
    </location>
</feature>
<dbReference type="EMBL" id="RAWB01000003">
    <property type="protein sequence ID" value="RKH68912.1"/>
    <property type="molecule type" value="Genomic_DNA"/>
</dbReference>
<feature type="transmembrane region" description="Helical" evidence="5">
    <location>
        <begin position="64"/>
        <end position="81"/>
    </location>
</feature>
<organism evidence="7 8">
    <name type="scientific">Corallococcus llansteffanensis</name>
    <dbReference type="NCBI Taxonomy" id="2316731"/>
    <lineage>
        <taxon>Bacteria</taxon>
        <taxon>Pseudomonadati</taxon>
        <taxon>Myxococcota</taxon>
        <taxon>Myxococcia</taxon>
        <taxon>Myxococcales</taxon>
        <taxon>Cystobacterineae</taxon>
        <taxon>Myxococcaceae</taxon>
        <taxon>Corallococcus</taxon>
    </lineage>
</organism>
<feature type="transmembrane region" description="Helical" evidence="5">
    <location>
        <begin position="93"/>
        <end position="111"/>
    </location>
</feature>
<evidence type="ECO:0000256" key="5">
    <source>
        <dbReference type="SAM" id="Phobius"/>
    </source>
</evidence>
<evidence type="ECO:0000256" key="2">
    <source>
        <dbReference type="ARBA" id="ARBA00022692"/>
    </source>
</evidence>
<evidence type="ECO:0000313" key="8">
    <source>
        <dbReference type="Proteomes" id="UP000272888"/>
    </source>
</evidence>
<feature type="transmembrane region" description="Helical" evidence="5">
    <location>
        <begin position="228"/>
        <end position="247"/>
    </location>
</feature>
<dbReference type="GO" id="GO:0016020">
    <property type="term" value="C:membrane"/>
    <property type="evidence" value="ECO:0007669"/>
    <property type="project" value="UniProtKB-SubCell"/>
</dbReference>
<feature type="transmembrane region" description="Helical" evidence="5">
    <location>
        <begin position="21"/>
        <end position="44"/>
    </location>
</feature>
<dbReference type="Proteomes" id="UP000272888">
    <property type="component" value="Unassembled WGS sequence"/>
</dbReference>
<feature type="domain" description="O-antigen ligase-related" evidence="6">
    <location>
        <begin position="212"/>
        <end position="375"/>
    </location>
</feature>
<accession>A0A3A8QVS0</accession>
<protein>
    <submittedName>
        <fullName evidence="7">O-antigen ligase domain-containing protein</fullName>
    </submittedName>
</protein>
<keyword evidence="2 5" id="KW-0812">Transmembrane</keyword>
<evidence type="ECO:0000313" key="7">
    <source>
        <dbReference type="EMBL" id="RKH68912.1"/>
    </source>
</evidence>
<gene>
    <name evidence="7" type="ORF">D7V93_00660</name>
</gene>
<dbReference type="InterPro" id="IPR007016">
    <property type="entry name" value="O-antigen_ligase-rel_domated"/>
</dbReference>
<dbReference type="PANTHER" id="PTHR37422:SF13">
    <property type="entry name" value="LIPOPOLYSACCHARIDE BIOSYNTHESIS PROTEIN PA4999-RELATED"/>
    <property type="match status" value="1"/>
</dbReference>
<evidence type="ECO:0000256" key="1">
    <source>
        <dbReference type="ARBA" id="ARBA00004141"/>
    </source>
</evidence>
<keyword evidence="4 5" id="KW-0472">Membrane</keyword>
<dbReference type="AlphaFoldDB" id="A0A3A8QVS0"/>